<dbReference type="InterPro" id="IPR007197">
    <property type="entry name" value="rSAM"/>
</dbReference>
<keyword evidence="3" id="KW-0949">S-adenosyl-L-methionine</keyword>
<proteinExistence type="predicted"/>
<dbReference type="SFLD" id="SFLDF00301">
    <property type="entry name" value="2-iminoacetate_synthase_(ThiH)"/>
    <property type="match status" value="1"/>
</dbReference>
<protein>
    <submittedName>
        <fullName evidence="8">Thiazole biosynthesis protein ThiH</fullName>
    </submittedName>
</protein>
<dbReference type="InterPro" id="IPR058240">
    <property type="entry name" value="rSAM_sf"/>
</dbReference>
<dbReference type="NCBIfam" id="TIGR02351">
    <property type="entry name" value="thiH"/>
    <property type="match status" value="1"/>
</dbReference>
<evidence type="ECO:0000256" key="1">
    <source>
        <dbReference type="ARBA" id="ARBA00001966"/>
    </source>
</evidence>
<dbReference type="RefSeq" id="WP_021681059.1">
    <property type="nucleotide sequence ID" value="NZ_KI260329.1"/>
</dbReference>
<dbReference type="STRING" id="411473.RUMCAL_02872"/>
<dbReference type="SMART" id="SM00876">
    <property type="entry name" value="BATS"/>
    <property type="match status" value="1"/>
</dbReference>
<evidence type="ECO:0000256" key="5">
    <source>
        <dbReference type="ARBA" id="ARBA00023004"/>
    </source>
</evidence>
<evidence type="ECO:0000259" key="7">
    <source>
        <dbReference type="PROSITE" id="PS51918"/>
    </source>
</evidence>
<dbReference type="PROSITE" id="PS51918">
    <property type="entry name" value="RADICAL_SAM"/>
    <property type="match status" value="1"/>
</dbReference>
<organism evidence="8 9">
    <name type="scientific">Ruminococcus callidus ATCC 27760</name>
    <dbReference type="NCBI Taxonomy" id="411473"/>
    <lineage>
        <taxon>Bacteria</taxon>
        <taxon>Bacillati</taxon>
        <taxon>Bacillota</taxon>
        <taxon>Clostridia</taxon>
        <taxon>Eubacteriales</taxon>
        <taxon>Oscillospiraceae</taxon>
        <taxon>Ruminococcus</taxon>
    </lineage>
</organism>
<keyword evidence="5" id="KW-0408">Iron</keyword>
<dbReference type="Pfam" id="PF04055">
    <property type="entry name" value="Radical_SAM"/>
    <property type="match status" value="1"/>
</dbReference>
<evidence type="ECO:0000256" key="3">
    <source>
        <dbReference type="ARBA" id="ARBA00022691"/>
    </source>
</evidence>
<dbReference type="PANTHER" id="PTHR43583:SF1">
    <property type="entry name" value="2-IMINOACETATE SYNTHASE"/>
    <property type="match status" value="1"/>
</dbReference>
<evidence type="ECO:0000256" key="6">
    <source>
        <dbReference type="ARBA" id="ARBA00023014"/>
    </source>
</evidence>
<name>U2KCZ4_9FIRM</name>
<dbReference type="GO" id="GO:0005506">
    <property type="term" value="F:iron ion binding"/>
    <property type="evidence" value="ECO:0007669"/>
    <property type="project" value="InterPro"/>
</dbReference>
<dbReference type="PATRIC" id="fig|411473.3.peg.2407"/>
<comment type="cofactor">
    <cofactor evidence="1">
        <name>[4Fe-4S] cluster</name>
        <dbReference type="ChEBI" id="CHEBI:49883"/>
    </cofactor>
</comment>
<dbReference type="Proteomes" id="UP000016662">
    <property type="component" value="Unassembled WGS sequence"/>
</dbReference>
<keyword evidence="9" id="KW-1185">Reference proteome</keyword>
<dbReference type="GO" id="GO:0009228">
    <property type="term" value="P:thiamine biosynthetic process"/>
    <property type="evidence" value="ECO:0007669"/>
    <property type="project" value="InterPro"/>
</dbReference>
<dbReference type="GO" id="GO:0051539">
    <property type="term" value="F:4 iron, 4 sulfur cluster binding"/>
    <property type="evidence" value="ECO:0007669"/>
    <property type="project" value="UniProtKB-KW"/>
</dbReference>
<keyword evidence="6" id="KW-0411">Iron-sulfur</keyword>
<dbReference type="InterPro" id="IPR010722">
    <property type="entry name" value="BATS_dom"/>
</dbReference>
<dbReference type="EMBL" id="AWVF01000367">
    <property type="protein sequence ID" value="ERJ90102.1"/>
    <property type="molecule type" value="Genomic_DNA"/>
</dbReference>
<dbReference type="AlphaFoldDB" id="U2KCZ4"/>
<dbReference type="OrthoDB" id="9801120at2"/>
<dbReference type="InterPro" id="IPR012726">
    <property type="entry name" value="ThiH"/>
</dbReference>
<keyword evidence="2" id="KW-0004">4Fe-4S</keyword>
<reference evidence="8 9" key="1">
    <citation type="submission" date="2013-07" db="EMBL/GenBank/DDBJ databases">
        <authorList>
            <person name="Weinstock G."/>
            <person name="Sodergren E."/>
            <person name="Wylie T."/>
            <person name="Fulton L."/>
            <person name="Fulton R."/>
            <person name="Fronick C."/>
            <person name="O'Laughlin M."/>
            <person name="Godfrey J."/>
            <person name="Miner T."/>
            <person name="Herter B."/>
            <person name="Appelbaum E."/>
            <person name="Cordes M."/>
            <person name="Lek S."/>
            <person name="Wollam A."/>
            <person name="Pepin K.H."/>
            <person name="Palsikar V.B."/>
            <person name="Mitreva M."/>
            <person name="Wilson R.K."/>
        </authorList>
    </citation>
    <scope>NUCLEOTIDE SEQUENCE [LARGE SCALE GENOMIC DNA]</scope>
    <source>
        <strain evidence="8 9">ATCC 27760</strain>
    </source>
</reference>
<dbReference type="CDD" id="cd01335">
    <property type="entry name" value="Radical_SAM"/>
    <property type="match status" value="1"/>
</dbReference>
<dbReference type="SFLD" id="SFLDG01060">
    <property type="entry name" value="BATS_domain_containing"/>
    <property type="match status" value="1"/>
</dbReference>
<dbReference type="Gene3D" id="3.20.20.70">
    <property type="entry name" value="Aldolase class I"/>
    <property type="match status" value="1"/>
</dbReference>
<comment type="caution">
    <text evidence="8">The sequence shown here is derived from an EMBL/GenBank/DDBJ whole genome shotgun (WGS) entry which is preliminary data.</text>
</comment>
<accession>U2KCZ4</accession>
<dbReference type="Pfam" id="PF06968">
    <property type="entry name" value="BATS"/>
    <property type="match status" value="1"/>
</dbReference>
<feature type="domain" description="Radical SAM core" evidence="7">
    <location>
        <begin position="85"/>
        <end position="302"/>
    </location>
</feature>
<dbReference type="HOGENOM" id="CLU_046249_1_0_9"/>
<dbReference type="SFLD" id="SFLDG01081">
    <property type="entry name" value="cleavage_of_the_Ca-Cb_bond_in"/>
    <property type="match status" value="1"/>
</dbReference>
<gene>
    <name evidence="8" type="ORF">RUMCAL_02872</name>
</gene>
<evidence type="ECO:0000313" key="9">
    <source>
        <dbReference type="Proteomes" id="UP000016662"/>
    </source>
</evidence>
<evidence type="ECO:0000313" key="8">
    <source>
        <dbReference type="EMBL" id="ERJ90102.1"/>
    </source>
</evidence>
<dbReference type="InterPro" id="IPR034428">
    <property type="entry name" value="ThiH/NoCL/HydG-like"/>
</dbReference>
<dbReference type="eggNOG" id="COG0502">
    <property type="taxonomic scope" value="Bacteria"/>
</dbReference>
<dbReference type="SFLD" id="SFLDS00029">
    <property type="entry name" value="Radical_SAM"/>
    <property type="match status" value="1"/>
</dbReference>
<dbReference type="PANTHER" id="PTHR43583">
    <property type="entry name" value="2-IMINOACETATE SYNTHASE"/>
    <property type="match status" value="1"/>
</dbReference>
<dbReference type="SUPFAM" id="SSF102114">
    <property type="entry name" value="Radical SAM enzymes"/>
    <property type="match status" value="1"/>
</dbReference>
<evidence type="ECO:0000256" key="2">
    <source>
        <dbReference type="ARBA" id="ARBA00022485"/>
    </source>
</evidence>
<evidence type="ECO:0000256" key="4">
    <source>
        <dbReference type="ARBA" id="ARBA00022723"/>
    </source>
</evidence>
<dbReference type="InterPro" id="IPR013785">
    <property type="entry name" value="Aldolase_TIM"/>
</dbReference>
<dbReference type="GO" id="GO:0003824">
    <property type="term" value="F:catalytic activity"/>
    <property type="evidence" value="ECO:0007669"/>
    <property type="project" value="InterPro"/>
</dbReference>
<sequence length="388" mass="43956">MRKIYDPMEYQPNMQQIDSDIFDHVIAARTAYQPEQYTAKQVQAALRKDVLSFEDFAALLSPAAQPFLEQMARRAKEEREKHFGNNVLLFTPLYISNYCENQCIYCGFNCKNPITRCKLNAAEIEAEMENIAKTGMREVLLLTGESRSVSGPEYIAEAVRIAKKYFSTIGLEVYPMNADEYAMLREAGADFVTVFQETYDLQRYGEMHVAGAKRCFPYRVNAQERALMGGMRGVGFGVLLGLADFRKDMFAAGVHAALLQKKYPQGEMALSFPRLRPYKNHEETNPNDVHETQLLQMMLACRIFLPFASFTISTRERADFRDHVLPLAATKISAGVNVGIGGHNEEHQQKGDAQFEISDPRSLEEIHNAILAQGMQPVYTDYINTNIL</sequence>
<keyword evidence="4" id="KW-0479">Metal-binding</keyword>